<organism evidence="3 4">
    <name type="scientific">Urbifossiella limnaea</name>
    <dbReference type="NCBI Taxonomy" id="2528023"/>
    <lineage>
        <taxon>Bacteria</taxon>
        <taxon>Pseudomonadati</taxon>
        <taxon>Planctomycetota</taxon>
        <taxon>Planctomycetia</taxon>
        <taxon>Gemmatales</taxon>
        <taxon>Gemmataceae</taxon>
        <taxon>Urbifossiella</taxon>
    </lineage>
</organism>
<gene>
    <name evidence="3" type="primary">galE_4</name>
    <name evidence="3" type="ORF">ETAA1_48470</name>
</gene>
<dbReference type="OrthoDB" id="9801056at2"/>
<dbReference type="Proteomes" id="UP000319576">
    <property type="component" value="Chromosome"/>
</dbReference>
<dbReference type="EMBL" id="CP036273">
    <property type="protein sequence ID" value="QDU22858.1"/>
    <property type="molecule type" value="Genomic_DNA"/>
</dbReference>
<dbReference type="Gene3D" id="3.40.50.720">
    <property type="entry name" value="NAD(P)-binding Rossmann-like Domain"/>
    <property type="match status" value="1"/>
</dbReference>
<dbReference type="CDD" id="cd08946">
    <property type="entry name" value="SDR_e"/>
    <property type="match status" value="1"/>
</dbReference>
<dbReference type="KEGG" id="uli:ETAA1_48470"/>
<dbReference type="GO" id="GO:0003978">
    <property type="term" value="F:UDP-glucose 4-epimerase activity"/>
    <property type="evidence" value="ECO:0007669"/>
    <property type="project" value="UniProtKB-EC"/>
</dbReference>
<keyword evidence="3" id="KW-0413">Isomerase</keyword>
<name>A0A517XZH1_9BACT</name>
<sequence>MRDVVLVTGGAGFVGTWVLRELLARGVSAVALDVAANPDRWRRVLGPRAADVPFVAASLLDHDALRRTCDEHRVTHFVHLAAVLTPACQADPCAGAAVNVLGGVTLFEEARRVNARGLSYASSLAVFGPQPDDPPPFLYGAFKKALEQVAEQYWRHFGVRSLGVRPHVVYGPERDGGLTAGPSLAARAAARGEPFAVGYTGTAGYDYVEDVARAFVRAALETPPGAAVVDLLSEPATTEELLALVRAEVPGAALSAAGPVLPVNRPPHPSPIEAVFADWQATPLAEGVRRTVAFYRARGVGPPD</sequence>
<evidence type="ECO:0000313" key="4">
    <source>
        <dbReference type="Proteomes" id="UP000319576"/>
    </source>
</evidence>
<feature type="domain" description="NAD-dependent epimerase/dehydratase" evidence="2">
    <location>
        <begin position="5"/>
        <end position="221"/>
    </location>
</feature>
<dbReference type="SUPFAM" id="SSF51735">
    <property type="entry name" value="NAD(P)-binding Rossmann-fold domains"/>
    <property type="match status" value="1"/>
</dbReference>
<accession>A0A517XZH1</accession>
<dbReference type="Pfam" id="PF01370">
    <property type="entry name" value="Epimerase"/>
    <property type="match status" value="1"/>
</dbReference>
<evidence type="ECO:0000313" key="3">
    <source>
        <dbReference type="EMBL" id="QDU22858.1"/>
    </source>
</evidence>
<proteinExistence type="inferred from homology"/>
<dbReference type="InterPro" id="IPR001509">
    <property type="entry name" value="Epimerase_deHydtase"/>
</dbReference>
<dbReference type="AlphaFoldDB" id="A0A517XZH1"/>
<reference evidence="3 4" key="1">
    <citation type="submission" date="2019-02" db="EMBL/GenBank/DDBJ databases">
        <title>Deep-cultivation of Planctomycetes and their phenomic and genomic characterization uncovers novel biology.</title>
        <authorList>
            <person name="Wiegand S."/>
            <person name="Jogler M."/>
            <person name="Boedeker C."/>
            <person name="Pinto D."/>
            <person name="Vollmers J."/>
            <person name="Rivas-Marin E."/>
            <person name="Kohn T."/>
            <person name="Peeters S.H."/>
            <person name="Heuer A."/>
            <person name="Rast P."/>
            <person name="Oberbeckmann S."/>
            <person name="Bunk B."/>
            <person name="Jeske O."/>
            <person name="Meyerdierks A."/>
            <person name="Storesund J.E."/>
            <person name="Kallscheuer N."/>
            <person name="Luecker S."/>
            <person name="Lage O.M."/>
            <person name="Pohl T."/>
            <person name="Merkel B.J."/>
            <person name="Hornburger P."/>
            <person name="Mueller R.-W."/>
            <person name="Bruemmer F."/>
            <person name="Labrenz M."/>
            <person name="Spormann A.M."/>
            <person name="Op den Camp H."/>
            <person name="Overmann J."/>
            <person name="Amann R."/>
            <person name="Jetten M.S.M."/>
            <person name="Mascher T."/>
            <person name="Medema M.H."/>
            <person name="Devos D.P."/>
            <person name="Kaster A.-K."/>
            <person name="Ovreas L."/>
            <person name="Rohde M."/>
            <person name="Galperin M.Y."/>
            <person name="Jogler C."/>
        </authorList>
    </citation>
    <scope>NUCLEOTIDE SEQUENCE [LARGE SCALE GENOMIC DNA]</scope>
    <source>
        <strain evidence="3 4">ETA_A1</strain>
    </source>
</reference>
<evidence type="ECO:0000259" key="2">
    <source>
        <dbReference type="Pfam" id="PF01370"/>
    </source>
</evidence>
<protein>
    <submittedName>
        <fullName evidence="3">UDP-glucose 4-epimerase</fullName>
        <ecNumber evidence="3">5.1.3.2</ecNumber>
    </submittedName>
</protein>
<dbReference type="RefSeq" id="WP_145242945.1">
    <property type="nucleotide sequence ID" value="NZ_CP036273.1"/>
</dbReference>
<dbReference type="InterPro" id="IPR036291">
    <property type="entry name" value="NAD(P)-bd_dom_sf"/>
</dbReference>
<keyword evidence="4" id="KW-1185">Reference proteome</keyword>
<evidence type="ECO:0000256" key="1">
    <source>
        <dbReference type="ARBA" id="ARBA00007637"/>
    </source>
</evidence>
<dbReference type="EC" id="5.1.3.2" evidence="3"/>
<dbReference type="PANTHER" id="PTHR43000">
    <property type="entry name" value="DTDP-D-GLUCOSE 4,6-DEHYDRATASE-RELATED"/>
    <property type="match status" value="1"/>
</dbReference>
<comment type="similarity">
    <text evidence="1">Belongs to the NAD(P)-dependent epimerase/dehydratase family.</text>
</comment>